<feature type="compositionally biased region" description="Basic and acidic residues" evidence="8">
    <location>
        <begin position="164"/>
        <end position="179"/>
    </location>
</feature>
<evidence type="ECO:0000256" key="4">
    <source>
        <dbReference type="ARBA" id="ARBA00069124"/>
    </source>
</evidence>
<feature type="active site" description="Nucleophile" evidence="5">
    <location>
        <position position="185"/>
    </location>
</feature>
<keyword evidence="3" id="KW-0068">Autocatalytic cleavage</keyword>
<dbReference type="PANTHER" id="PTHR10188">
    <property type="entry name" value="L-ASPARAGINASE"/>
    <property type="match status" value="1"/>
</dbReference>
<evidence type="ECO:0000256" key="8">
    <source>
        <dbReference type="SAM" id="MobiDB-lite"/>
    </source>
</evidence>
<evidence type="ECO:0000256" key="7">
    <source>
        <dbReference type="PIRSR" id="PIRSR600246-3"/>
    </source>
</evidence>
<comment type="caution">
    <text evidence="9">The sequence shown here is derived from an EMBL/GenBank/DDBJ whole genome shotgun (WGS) entry which is preliminary data.</text>
</comment>
<dbReference type="FunFam" id="3.60.20.30:FF:000001">
    <property type="entry name" value="Isoaspartyl peptidase/L-asparaginase"/>
    <property type="match status" value="1"/>
</dbReference>
<reference evidence="9 10" key="1">
    <citation type="submission" date="2014-04" db="EMBL/GenBank/DDBJ databases">
        <title>Draft genome sequence of Pantoea beijingensis strain LMG 27579, an emerging pathogen to Pleurotus eryngii with potential industrial application.</title>
        <authorList>
            <person name="Xu F."/>
            <person name="Liu Y."/>
            <person name="Wang S."/>
            <person name="Yin Y."/>
            <person name="Ma Y."/>
            <person name="Zhao S."/>
            <person name="Rong C."/>
        </authorList>
    </citation>
    <scope>NUCLEOTIDE SEQUENCE [LARGE SCALE GENOMIC DNA]</scope>
    <source>
        <strain evidence="9 10">LMG 27579</strain>
    </source>
</reference>
<feature type="region of interest" description="Disordered" evidence="8">
    <location>
        <begin position="160"/>
        <end position="179"/>
    </location>
</feature>
<dbReference type="InterPro" id="IPR000246">
    <property type="entry name" value="Peptidase_T2"/>
</dbReference>
<sequence>MGRAVIAIHGGAGAITRAAMSAESEQQYIQALSGIVASGQAILAAGGSALDAVTEAVRQLEECPLFNAGKGAVFTHQGTHELDACVMDGRSLDAGAVAGVSRIRNPILAARAVLENSPHVMLIGEGAEAFAIQQGAEQVRADFFSTPARWQQLQRALQTQQTVLDHDDPQAKPREPIDPDSKLGTVGAVACDLLGNLAAATSTGGMTNKQAGRVGDSPLPGAGCYANNANVAVSCTGTGEVFMRTLAAYDIAALIEYAGLSLKEACDRVVLNKIPALGGSGGIIAVDREGNVALPFNSEGMYRGYGYVGDDAVVGIYRDI</sequence>
<evidence type="ECO:0000256" key="6">
    <source>
        <dbReference type="PIRSR" id="PIRSR600246-2"/>
    </source>
</evidence>
<dbReference type="Gene3D" id="3.60.20.30">
    <property type="entry name" value="(Glycosyl)asparaginase"/>
    <property type="match status" value="1"/>
</dbReference>
<keyword evidence="1" id="KW-0645">Protease</keyword>
<dbReference type="Proteomes" id="UP000288794">
    <property type="component" value="Unassembled WGS sequence"/>
</dbReference>
<dbReference type="Pfam" id="PF01112">
    <property type="entry name" value="Asparaginase_2"/>
    <property type="match status" value="1"/>
</dbReference>
<feature type="binding site" evidence="6">
    <location>
        <begin position="236"/>
        <end position="239"/>
    </location>
    <ligand>
        <name>substrate</name>
    </ligand>
</feature>
<dbReference type="CDD" id="cd04701">
    <property type="entry name" value="Asparaginase_2"/>
    <property type="match status" value="1"/>
</dbReference>
<evidence type="ECO:0000256" key="1">
    <source>
        <dbReference type="ARBA" id="ARBA00022670"/>
    </source>
</evidence>
<dbReference type="EMBL" id="JMEE01000031">
    <property type="protein sequence ID" value="RWR02082.1"/>
    <property type="molecule type" value="Genomic_DNA"/>
</dbReference>
<dbReference type="PANTHER" id="PTHR10188:SF6">
    <property type="entry name" value="N(4)-(BETA-N-ACETYLGLUCOSAMINYL)-L-ASPARAGINASE"/>
    <property type="match status" value="1"/>
</dbReference>
<gene>
    <name evidence="9" type="ORF">ED28_10655</name>
</gene>
<dbReference type="GO" id="GO:0008233">
    <property type="term" value="F:peptidase activity"/>
    <property type="evidence" value="ECO:0007669"/>
    <property type="project" value="UniProtKB-KW"/>
</dbReference>
<dbReference type="RefSeq" id="WP_128177770.1">
    <property type="nucleotide sequence ID" value="NZ_CP071409.1"/>
</dbReference>
<dbReference type="SUPFAM" id="SSF56235">
    <property type="entry name" value="N-terminal nucleophile aminohydrolases (Ntn hydrolases)"/>
    <property type="match status" value="1"/>
</dbReference>
<keyword evidence="10" id="KW-1185">Reference proteome</keyword>
<evidence type="ECO:0000256" key="3">
    <source>
        <dbReference type="ARBA" id="ARBA00022813"/>
    </source>
</evidence>
<feature type="site" description="Cleavage; by autolysis" evidence="7">
    <location>
        <begin position="184"/>
        <end position="185"/>
    </location>
</feature>
<evidence type="ECO:0000256" key="2">
    <source>
        <dbReference type="ARBA" id="ARBA00022801"/>
    </source>
</evidence>
<name>A0A443ID09_9GAMM</name>
<dbReference type="GO" id="GO:0006508">
    <property type="term" value="P:proteolysis"/>
    <property type="evidence" value="ECO:0007669"/>
    <property type="project" value="UniProtKB-KW"/>
</dbReference>
<accession>A0A443ID09</accession>
<evidence type="ECO:0000313" key="9">
    <source>
        <dbReference type="EMBL" id="RWR02082.1"/>
    </source>
</evidence>
<evidence type="ECO:0000256" key="5">
    <source>
        <dbReference type="PIRSR" id="PIRSR600246-1"/>
    </source>
</evidence>
<feature type="binding site" evidence="6">
    <location>
        <begin position="213"/>
        <end position="216"/>
    </location>
    <ligand>
        <name>substrate</name>
    </ligand>
</feature>
<dbReference type="InterPro" id="IPR029055">
    <property type="entry name" value="Ntn_hydrolases_N"/>
</dbReference>
<dbReference type="AlphaFoldDB" id="A0A443ID09"/>
<proteinExistence type="predicted"/>
<protein>
    <recommendedName>
        <fullName evidence="4">Isoaspartyl peptidase</fullName>
    </recommendedName>
</protein>
<evidence type="ECO:0000313" key="10">
    <source>
        <dbReference type="Proteomes" id="UP000288794"/>
    </source>
</evidence>
<dbReference type="GO" id="GO:0016811">
    <property type="term" value="F:hydrolase activity, acting on carbon-nitrogen (but not peptide) bonds, in linear amides"/>
    <property type="evidence" value="ECO:0007669"/>
    <property type="project" value="UniProtKB-ARBA"/>
</dbReference>
<organism evidence="9 10">
    <name type="scientific">[Pantoea] beijingensis</name>
    <dbReference type="NCBI Taxonomy" id="1324864"/>
    <lineage>
        <taxon>Bacteria</taxon>
        <taxon>Pseudomonadati</taxon>
        <taxon>Pseudomonadota</taxon>
        <taxon>Gammaproteobacteria</taxon>
        <taxon>Enterobacterales</taxon>
        <taxon>Erwiniaceae</taxon>
        <taxon>Erwinia</taxon>
    </lineage>
</organism>
<keyword evidence="2" id="KW-0378">Hydrolase</keyword>